<keyword evidence="4" id="KW-1017">Isopeptide bond</keyword>
<dbReference type="InterPro" id="IPR036236">
    <property type="entry name" value="Znf_C2H2_sf"/>
</dbReference>
<keyword evidence="8 15" id="KW-0863">Zinc-finger</keyword>
<keyword evidence="7" id="KW-0677">Repeat</keyword>
<feature type="compositionally biased region" description="Low complexity" evidence="17">
    <location>
        <begin position="158"/>
        <end position="171"/>
    </location>
</feature>
<keyword evidence="10" id="KW-0832">Ubl conjugation</keyword>
<dbReference type="InterPro" id="IPR050527">
    <property type="entry name" value="Snail/Krueppel_Znf"/>
</dbReference>
<evidence type="ECO:0000256" key="16">
    <source>
        <dbReference type="PROSITE-ProRule" id="PRU00187"/>
    </source>
</evidence>
<dbReference type="CDD" id="cd07765">
    <property type="entry name" value="KRAB_A-box"/>
    <property type="match status" value="1"/>
</dbReference>
<evidence type="ECO:0000256" key="13">
    <source>
        <dbReference type="ARBA" id="ARBA00023163"/>
    </source>
</evidence>
<evidence type="ECO:0000256" key="7">
    <source>
        <dbReference type="ARBA" id="ARBA00022737"/>
    </source>
</evidence>
<evidence type="ECO:0000259" key="19">
    <source>
        <dbReference type="PROSITE" id="PS50804"/>
    </source>
</evidence>
<dbReference type="FunFam" id="1.10.4020.10:FF:000001">
    <property type="entry name" value="zinc finger protein 263 isoform X1"/>
    <property type="match status" value="1"/>
</dbReference>
<feature type="domain" description="C2H2-type" evidence="18">
    <location>
        <begin position="487"/>
        <end position="514"/>
    </location>
</feature>
<dbReference type="FunFam" id="3.30.160.60:FF:004137">
    <property type="match status" value="1"/>
</dbReference>
<feature type="domain" description="C2H2-type" evidence="18">
    <location>
        <begin position="431"/>
        <end position="458"/>
    </location>
</feature>
<feature type="region of interest" description="Disordered" evidence="17">
    <location>
        <begin position="157"/>
        <end position="206"/>
    </location>
</feature>
<keyword evidence="9" id="KW-0862">Zinc</keyword>
<dbReference type="InterPro" id="IPR038269">
    <property type="entry name" value="SCAN_sf"/>
</dbReference>
<protein>
    <submittedName>
        <fullName evidence="21">Zinc finger protein with KRAB and SCAN domains 8 isoform X1</fullName>
    </submittedName>
</protein>
<dbReference type="FunFam" id="3.30.160.60:FF:000427">
    <property type="entry name" value="Zinc finger with KRAB and SCAN domains 7"/>
    <property type="match status" value="1"/>
</dbReference>
<dbReference type="InterPro" id="IPR036051">
    <property type="entry name" value="KRAB_dom_sf"/>
</dbReference>
<evidence type="ECO:0000256" key="12">
    <source>
        <dbReference type="ARBA" id="ARBA00023125"/>
    </source>
</evidence>
<dbReference type="RefSeq" id="XP_023567862.1">
    <property type="nucleotide sequence ID" value="XM_023712094.1"/>
</dbReference>
<comment type="subcellular location">
    <subcellularLocation>
        <location evidence="2 16">Nucleus</location>
    </subcellularLocation>
</comment>
<feature type="domain" description="SCAN box" evidence="19">
    <location>
        <begin position="52"/>
        <end position="134"/>
    </location>
</feature>
<feature type="domain" description="C2H2-type" evidence="18">
    <location>
        <begin position="319"/>
        <end position="346"/>
    </location>
</feature>
<dbReference type="GO" id="GO:0008270">
    <property type="term" value="F:zinc ion binding"/>
    <property type="evidence" value="ECO:0007669"/>
    <property type="project" value="UniProtKB-KW"/>
</dbReference>
<evidence type="ECO:0000256" key="1">
    <source>
        <dbReference type="ARBA" id="ARBA00003767"/>
    </source>
</evidence>
<evidence type="ECO:0000256" key="4">
    <source>
        <dbReference type="ARBA" id="ARBA00022499"/>
    </source>
</evidence>
<dbReference type="FunFam" id="3.30.160.60:FF:002402">
    <property type="entry name" value="Zinc finger protein 347"/>
    <property type="match status" value="1"/>
</dbReference>
<keyword evidence="14 16" id="KW-0539">Nucleus</keyword>
<name>A0A6P6E6U7_OCTDE</name>
<dbReference type="InterPro" id="IPR001909">
    <property type="entry name" value="KRAB"/>
</dbReference>
<dbReference type="Gene3D" id="3.30.160.60">
    <property type="entry name" value="Classic Zinc Finger"/>
    <property type="match status" value="9"/>
</dbReference>
<dbReference type="Pfam" id="PF02023">
    <property type="entry name" value="SCAN"/>
    <property type="match status" value="1"/>
</dbReference>
<feature type="compositionally biased region" description="Polar residues" evidence="17">
    <location>
        <begin position="190"/>
        <end position="205"/>
    </location>
</feature>
<reference evidence="21" key="1">
    <citation type="submission" date="2025-08" db="UniProtKB">
        <authorList>
            <consortium name="RefSeq"/>
        </authorList>
    </citation>
    <scope>IDENTIFICATION</scope>
</reference>
<evidence type="ECO:0000256" key="14">
    <source>
        <dbReference type="ARBA" id="ARBA00023242"/>
    </source>
</evidence>
<sequence>MAEESRKPSSPSSPQDQAPEEDLVIVKIEEDNGWEPESSLHENNSPGQELFRLRFRQLCYQETLGPREALIQLRALCHQWLRPDLNSKEQILELLVLEQFLTILPRELQTLVKEHQIENGEEVVTLLEDLERQIDILGRPVLARAPGHRVLWEEATHAEPAAEPPRAALQPVTAPCKSPGLQGPQERAVTASQSSTPFQKRSSGGQEVMAAPLNAGLQASGKTEDKPVSFIQERWLLDPLKKALSRDDRPENCRNVFSLGGETRNENKELATKQVISAEIQPRGETAARCNGDVIRGEAQDLLGRLERQRGNPTQERRHKCDECGKTFAQSSGLVRHWRIHTGEKPYQCNVCSKAFSYRSALLSHQDIHNKVKRYHCKECGKAFSQNTGLILHQRIHTGEKPYQCNQCGKAFSQSAGLILHQRIHSGERPYECSECGKAFSHSSHLIGHQRIHTGEKPYECDECGKTFRRSSHLIGHQRSHTGEKPYKCNECGRAFSQKSGLIEHQRIHTGERPYKCKECGKAFNGNTGLIQHLRIHTGEKPYQCNECGKAFIQRSSLIRHQRIHSGEKSESVGV</sequence>
<dbReference type="CTD" id="7745"/>
<keyword evidence="12" id="KW-0238">DNA-binding</keyword>
<dbReference type="FunFam" id="3.30.160.60:FF:000737">
    <property type="entry name" value="Zinc finger protein 565"/>
    <property type="match status" value="1"/>
</dbReference>
<evidence type="ECO:0000256" key="15">
    <source>
        <dbReference type="PROSITE-ProRule" id="PRU00042"/>
    </source>
</evidence>
<dbReference type="CDD" id="cd07936">
    <property type="entry name" value="SCAN"/>
    <property type="match status" value="1"/>
</dbReference>
<dbReference type="Proteomes" id="UP000515203">
    <property type="component" value="Unplaced"/>
</dbReference>
<feature type="domain" description="C2H2-type" evidence="18">
    <location>
        <begin position="515"/>
        <end position="542"/>
    </location>
</feature>
<keyword evidence="6" id="KW-0479">Metal-binding</keyword>
<dbReference type="FunFam" id="3.30.160.60:FF:000330">
    <property type="entry name" value="Zinc finger with KRAB and SCAN domains 1"/>
    <property type="match status" value="1"/>
</dbReference>
<dbReference type="FunFam" id="3.30.160.60:FF:002343">
    <property type="entry name" value="Zinc finger protein 33A"/>
    <property type="match status" value="1"/>
</dbReference>
<dbReference type="GO" id="GO:0000981">
    <property type="term" value="F:DNA-binding transcription factor activity, RNA polymerase II-specific"/>
    <property type="evidence" value="ECO:0007669"/>
    <property type="project" value="TreeGrafter"/>
</dbReference>
<dbReference type="PROSITE" id="PS00028">
    <property type="entry name" value="ZINC_FINGER_C2H2_1"/>
    <property type="match status" value="9"/>
</dbReference>
<feature type="region of interest" description="Disordered" evidence="17">
    <location>
        <begin position="1"/>
        <end position="23"/>
    </location>
</feature>
<dbReference type="SMART" id="SM00349">
    <property type="entry name" value="KRAB"/>
    <property type="match status" value="1"/>
</dbReference>
<dbReference type="GO" id="GO:0000978">
    <property type="term" value="F:RNA polymerase II cis-regulatory region sequence-specific DNA binding"/>
    <property type="evidence" value="ECO:0007669"/>
    <property type="project" value="TreeGrafter"/>
</dbReference>
<feature type="domain" description="C2H2-type" evidence="18">
    <location>
        <begin position="403"/>
        <end position="430"/>
    </location>
</feature>
<dbReference type="FunFam" id="3.30.160.60:FF:001403">
    <property type="entry name" value="Zinc finger with KRAB and SCAN domains 8"/>
    <property type="match status" value="1"/>
</dbReference>
<dbReference type="GeneID" id="101563749"/>
<feature type="domain" description="C2H2-type" evidence="18">
    <location>
        <begin position="459"/>
        <end position="486"/>
    </location>
</feature>
<gene>
    <name evidence="21" type="primary">Zkscan8</name>
</gene>
<dbReference type="Gene3D" id="6.10.140.140">
    <property type="match status" value="1"/>
</dbReference>
<evidence type="ECO:0000256" key="6">
    <source>
        <dbReference type="ARBA" id="ARBA00022723"/>
    </source>
</evidence>
<feature type="domain" description="C2H2-type" evidence="18">
    <location>
        <begin position="347"/>
        <end position="374"/>
    </location>
</feature>
<accession>A0A6P6E6U7</accession>
<organism evidence="20 21">
    <name type="scientific">Octodon degus</name>
    <name type="common">Degu</name>
    <name type="synonym">Sciurus degus</name>
    <dbReference type="NCBI Taxonomy" id="10160"/>
    <lineage>
        <taxon>Eukaryota</taxon>
        <taxon>Metazoa</taxon>
        <taxon>Chordata</taxon>
        <taxon>Craniata</taxon>
        <taxon>Vertebrata</taxon>
        <taxon>Euteleostomi</taxon>
        <taxon>Mammalia</taxon>
        <taxon>Eutheria</taxon>
        <taxon>Euarchontoglires</taxon>
        <taxon>Glires</taxon>
        <taxon>Rodentia</taxon>
        <taxon>Hystricomorpha</taxon>
        <taxon>Octodontidae</taxon>
        <taxon>Octodon</taxon>
    </lineage>
</organism>
<dbReference type="PROSITE" id="PS50157">
    <property type="entry name" value="ZINC_FINGER_C2H2_2"/>
    <property type="match status" value="9"/>
</dbReference>
<evidence type="ECO:0000256" key="2">
    <source>
        <dbReference type="ARBA" id="ARBA00004123"/>
    </source>
</evidence>
<evidence type="ECO:0000256" key="3">
    <source>
        <dbReference type="ARBA" id="ARBA00006991"/>
    </source>
</evidence>
<comment type="similarity">
    <text evidence="3">Belongs to the krueppel C2H2-type zinc-finger protein family.</text>
</comment>
<dbReference type="InterPro" id="IPR013087">
    <property type="entry name" value="Znf_C2H2_type"/>
</dbReference>
<dbReference type="Pfam" id="PF01352">
    <property type="entry name" value="KRAB"/>
    <property type="match status" value="1"/>
</dbReference>
<keyword evidence="11" id="KW-0805">Transcription regulation</keyword>
<evidence type="ECO:0000313" key="20">
    <source>
        <dbReference type="Proteomes" id="UP000515203"/>
    </source>
</evidence>
<evidence type="ECO:0000256" key="11">
    <source>
        <dbReference type="ARBA" id="ARBA00023015"/>
    </source>
</evidence>
<evidence type="ECO:0000256" key="17">
    <source>
        <dbReference type="SAM" id="MobiDB-lite"/>
    </source>
</evidence>
<dbReference type="SUPFAM" id="SSF57667">
    <property type="entry name" value="beta-beta-alpha zinc fingers"/>
    <property type="match status" value="5"/>
</dbReference>
<evidence type="ECO:0000259" key="18">
    <source>
        <dbReference type="PROSITE" id="PS50157"/>
    </source>
</evidence>
<evidence type="ECO:0000256" key="9">
    <source>
        <dbReference type="ARBA" id="ARBA00022833"/>
    </source>
</evidence>
<dbReference type="FunFam" id="3.30.160.60:FF:000794">
    <property type="entry name" value="zinc finger protein 2 isoform X2"/>
    <property type="match status" value="1"/>
</dbReference>
<dbReference type="AlphaFoldDB" id="A0A6P6E6U7"/>
<dbReference type="PROSITE" id="PS50804">
    <property type="entry name" value="SCAN_BOX"/>
    <property type="match status" value="1"/>
</dbReference>
<dbReference type="PANTHER" id="PTHR24388">
    <property type="entry name" value="ZINC FINGER PROTEIN"/>
    <property type="match status" value="1"/>
</dbReference>
<dbReference type="PANTHER" id="PTHR24388:SF96">
    <property type="entry name" value="GENE, 32687-RELATED"/>
    <property type="match status" value="1"/>
</dbReference>
<keyword evidence="13" id="KW-0804">Transcription</keyword>
<keyword evidence="20" id="KW-1185">Reference proteome</keyword>
<proteinExistence type="inferred from homology"/>
<comment type="function">
    <text evidence="1">May be involved in transcriptional regulation.</text>
</comment>
<dbReference type="GO" id="GO:0005634">
    <property type="term" value="C:nucleus"/>
    <property type="evidence" value="ECO:0007669"/>
    <property type="project" value="UniProtKB-SubCell"/>
</dbReference>
<dbReference type="SMART" id="SM00355">
    <property type="entry name" value="ZnF_C2H2"/>
    <property type="match status" value="9"/>
</dbReference>
<keyword evidence="5" id="KW-0597">Phosphoprotein</keyword>
<evidence type="ECO:0000256" key="5">
    <source>
        <dbReference type="ARBA" id="ARBA00022553"/>
    </source>
</evidence>
<dbReference type="SUPFAM" id="SSF109640">
    <property type="entry name" value="KRAB domain (Kruppel-associated box)"/>
    <property type="match status" value="1"/>
</dbReference>
<evidence type="ECO:0000256" key="10">
    <source>
        <dbReference type="ARBA" id="ARBA00022843"/>
    </source>
</evidence>
<dbReference type="Gene3D" id="1.10.4020.10">
    <property type="entry name" value="DNA breaking-rejoining enzymes"/>
    <property type="match status" value="1"/>
</dbReference>
<dbReference type="Pfam" id="PF00096">
    <property type="entry name" value="zf-C2H2"/>
    <property type="match status" value="9"/>
</dbReference>
<dbReference type="SMART" id="SM00431">
    <property type="entry name" value="SCAN"/>
    <property type="match status" value="1"/>
</dbReference>
<feature type="domain" description="C2H2-type" evidence="18">
    <location>
        <begin position="543"/>
        <end position="570"/>
    </location>
</feature>
<dbReference type="SUPFAM" id="SSF47353">
    <property type="entry name" value="Retrovirus capsid dimerization domain-like"/>
    <property type="match status" value="1"/>
</dbReference>
<evidence type="ECO:0000256" key="8">
    <source>
        <dbReference type="ARBA" id="ARBA00022771"/>
    </source>
</evidence>
<feature type="domain" description="C2H2-type" evidence="18">
    <location>
        <begin position="375"/>
        <end position="402"/>
    </location>
</feature>
<evidence type="ECO:0000313" key="21">
    <source>
        <dbReference type="RefSeq" id="XP_023567862.1"/>
    </source>
</evidence>
<dbReference type="GO" id="GO:0005829">
    <property type="term" value="C:cytosol"/>
    <property type="evidence" value="ECO:0007669"/>
    <property type="project" value="UniProtKB-ARBA"/>
</dbReference>
<dbReference type="FunFam" id="3.30.160.60:FF:000529">
    <property type="entry name" value="Zinc finger with KRAB and SCAN domains 8"/>
    <property type="match status" value="2"/>
</dbReference>
<dbReference type="InterPro" id="IPR003309">
    <property type="entry name" value="SCAN_dom"/>
</dbReference>